<dbReference type="InterPro" id="IPR015033">
    <property type="entry name" value="HBS1-like_N"/>
</dbReference>
<dbReference type="CDD" id="cd01883">
    <property type="entry name" value="EF1_alpha"/>
    <property type="match status" value="1"/>
</dbReference>
<evidence type="ECO:0000256" key="8">
    <source>
        <dbReference type="ARBA" id="ARBA00022917"/>
    </source>
</evidence>
<evidence type="ECO:0000256" key="6">
    <source>
        <dbReference type="ARBA" id="ARBA00022801"/>
    </source>
</evidence>
<dbReference type="InterPro" id="IPR009001">
    <property type="entry name" value="Transl_elong_EF1A/Init_IF2_C"/>
</dbReference>
<dbReference type="Gene3D" id="2.40.30.10">
    <property type="entry name" value="Translation factors"/>
    <property type="match status" value="2"/>
</dbReference>
<evidence type="ECO:0000313" key="13">
    <source>
        <dbReference type="EMBL" id="ELT90052.1"/>
    </source>
</evidence>
<feature type="region of interest" description="Disordered" evidence="11">
    <location>
        <begin position="168"/>
        <end position="199"/>
    </location>
</feature>
<protein>
    <recommendedName>
        <fullName evidence="12">Tr-type G domain-containing protein</fullName>
    </recommendedName>
</protein>
<evidence type="ECO:0000256" key="1">
    <source>
        <dbReference type="ARBA" id="ARBA00004496"/>
    </source>
</evidence>
<evidence type="ECO:0000256" key="3">
    <source>
        <dbReference type="ARBA" id="ARBA00022490"/>
    </source>
</evidence>
<dbReference type="GO" id="GO:0005737">
    <property type="term" value="C:cytoplasm"/>
    <property type="evidence" value="ECO:0007669"/>
    <property type="project" value="UniProtKB-SubCell"/>
</dbReference>
<dbReference type="HOGENOM" id="CLU_007265_3_6_1"/>
<dbReference type="FunFam" id="2.40.30.10:FF:000020">
    <property type="entry name" value="Translation elongation factor EF-1"/>
    <property type="match status" value="1"/>
</dbReference>
<dbReference type="FunFam" id="2.40.30.10:FF:000035">
    <property type="entry name" value="HBS1-like translational GTPase"/>
    <property type="match status" value="1"/>
</dbReference>
<keyword evidence="9" id="KW-0342">GTP-binding</keyword>
<dbReference type="GO" id="GO:0003924">
    <property type="term" value="F:GTPase activity"/>
    <property type="evidence" value="ECO:0007669"/>
    <property type="project" value="InterPro"/>
</dbReference>
<feature type="compositionally biased region" description="Polar residues" evidence="11">
    <location>
        <begin position="168"/>
        <end position="182"/>
    </location>
</feature>
<sequence length="691" mass="76064">MSRHRAVRTMNYDDEYDFDDVYGHSVEDDYCVSPGTDQIPEEDETMGDKPEGKGSYDEDYDPLKDSSNFQRPPLNPIDEARLNSCLEEMRNIVGETTPEHLMIDAVLRSDFNYEKALNDVLNSQSGKTTEPKSDIACRPKIFMIGGDEPNEGSVVTAPQEPQVTRMTFSTGNQTNSGFTPEKNSGMDVETESSNPACRDLGDSFASLDVKKSASQAKLDAGDSGSSNNTPKKAPFLLKTKLERLDVKKEYAKRQADGKDFINLVVIGHVDAGKSTLMGHVLYQLGFVNKRTMHKYEQESKKLGKASFAYAWVLDETEEERSRGVTMDVAQTRFQTNTKVVTLLDAPGHKDFIPNMITGAAQADCAILVVNATRGEFETGFDAGGQTREHAMLIRSLGVSQLMVAVNKMDTVDWSQLRYKEITTKLAAFLKQTGFKESDVSYVPCSGLSGENLCHAPKDTQLSKWYTGPTLAEGIDRFRSPDRMIDRAFRMCVGDIFKGMGSGFSVAGTIQAGSVQVGDRLVIMPQGDICNVKGIAIDEAPLSIAFAGDNAVLTITGSDMNNIGVGSILCDPMLPIKVTSRFRARVVIFNIDVPITKGFPVVLHYQSLNEPAHIHRLISQLNKSNGEILKKKPRCLTKNMNAVIELSLSRTVCLELHKDCKELGRIMLRYAGHTIAAGLVTEILDKPSSKTE</sequence>
<keyword evidence="5" id="KW-0547">Nucleotide-binding</keyword>
<dbReference type="AlphaFoldDB" id="R7TEZ5"/>
<keyword evidence="8" id="KW-0648">Protein biosynthesis</keyword>
<dbReference type="EMBL" id="KB311062">
    <property type="protein sequence ID" value="ELT90052.1"/>
    <property type="molecule type" value="Genomic_DNA"/>
</dbReference>
<dbReference type="SUPFAM" id="SSF50465">
    <property type="entry name" value="EF-Tu/eEF-1alpha/eIF2-gamma C-terminal domain"/>
    <property type="match status" value="1"/>
</dbReference>
<dbReference type="GO" id="GO:0006417">
    <property type="term" value="P:regulation of translation"/>
    <property type="evidence" value="ECO:0007669"/>
    <property type="project" value="UniProtKB-KW"/>
</dbReference>
<dbReference type="InterPro" id="IPR009000">
    <property type="entry name" value="Transl_B-barrel_sf"/>
</dbReference>
<dbReference type="PRINTS" id="PR00315">
    <property type="entry name" value="ELONGATNFCT"/>
</dbReference>
<evidence type="ECO:0000256" key="7">
    <source>
        <dbReference type="ARBA" id="ARBA00022845"/>
    </source>
</evidence>
<dbReference type="FunFam" id="3.40.50.300:FF:000204">
    <property type="entry name" value="Translation elongation factor Tu"/>
    <property type="match status" value="1"/>
</dbReference>
<keyword evidence="7" id="KW-0810">Translation regulation</keyword>
<comment type="subcellular location">
    <subcellularLocation>
        <location evidence="1">Cytoplasm</location>
    </subcellularLocation>
</comment>
<dbReference type="InterPro" id="IPR027417">
    <property type="entry name" value="P-loop_NTPase"/>
</dbReference>
<proteinExistence type="inferred from homology"/>
<dbReference type="Pfam" id="PF08938">
    <property type="entry name" value="HBS1_N"/>
    <property type="match status" value="1"/>
</dbReference>
<dbReference type="EnsemblMetazoa" id="CapteT178027">
    <property type="protein sequence ID" value="CapteP178027"/>
    <property type="gene ID" value="CapteG178027"/>
</dbReference>
<evidence type="ECO:0000256" key="2">
    <source>
        <dbReference type="ARBA" id="ARBA00007249"/>
    </source>
</evidence>
<name>R7TEZ5_CAPTE</name>
<evidence type="ECO:0000256" key="11">
    <source>
        <dbReference type="SAM" id="MobiDB-lite"/>
    </source>
</evidence>
<dbReference type="Proteomes" id="UP000014760">
    <property type="component" value="Unassembled WGS sequence"/>
</dbReference>
<evidence type="ECO:0000256" key="5">
    <source>
        <dbReference type="ARBA" id="ARBA00022741"/>
    </source>
</evidence>
<comment type="similarity">
    <text evidence="2">Belongs to the TRAFAC class translation factor GTPase superfamily. Classic translation factor GTPase family. EF-Tu/EF-1A subfamily.</text>
</comment>
<feature type="domain" description="Tr-type G" evidence="12">
    <location>
        <begin position="258"/>
        <end position="481"/>
    </location>
</feature>
<keyword evidence="3" id="KW-0963">Cytoplasm</keyword>
<keyword evidence="4" id="KW-0597">Phosphoprotein</keyword>
<evidence type="ECO:0000256" key="9">
    <source>
        <dbReference type="ARBA" id="ARBA00023134"/>
    </source>
</evidence>
<evidence type="ECO:0000313" key="15">
    <source>
        <dbReference type="Proteomes" id="UP000014760"/>
    </source>
</evidence>
<dbReference type="InterPro" id="IPR050100">
    <property type="entry name" value="TRAFAC_GTPase_members"/>
</dbReference>
<dbReference type="Gene3D" id="3.40.50.300">
    <property type="entry name" value="P-loop containing nucleotide triphosphate hydrolases"/>
    <property type="match status" value="1"/>
</dbReference>
<dbReference type="SUPFAM" id="SSF109732">
    <property type="entry name" value="HBS1-like domain"/>
    <property type="match status" value="1"/>
</dbReference>
<comment type="catalytic activity">
    <reaction evidence="10">
        <text>GTP + H2O = GDP + phosphate + H(+)</text>
        <dbReference type="Rhea" id="RHEA:19669"/>
        <dbReference type="ChEBI" id="CHEBI:15377"/>
        <dbReference type="ChEBI" id="CHEBI:15378"/>
        <dbReference type="ChEBI" id="CHEBI:37565"/>
        <dbReference type="ChEBI" id="CHEBI:43474"/>
        <dbReference type="ChEBI" id="CHEBI:58189"/>
    </reaction>
    <physiologicalReaction direction="left-to-right" evidence="10">
        <dbReference type="Rhea" id="RHEA:19670"/>
    </physiologicalReaction>
</comment>
<dbReference type="InterPro" id="IPR054696">
    <property type="entry name" value="GTP-eEF1A_C"/>
</dbReference>
<reference evidence="13 15" key="2">
    <citation type="journal article" date="2013" name="Nature">
        <title>Insights into bilaterian evolution from three spiralian genomes.</title>
        <authorList>
            <person name="Simakov O."/>
            <person name="Marletaz F."/>
            <person name="Cho S.J."/>
            <person name="Edsinger-Gonzales E."/>
            <person name="Havlak P."/>
            <person name="Hellsten U."/>
            <person name="Kuo D.H."/>
            <person name="Larsson T."/>
            <person name="Lv J."/>
            <person name="Arendt D."/>
            <person name="Savage R."/>
            <person name="Osoegawa K."/>
            <person name="de Jong P."/>
            <person name="Grimwood J."/>
            <person name="Chapman J.A."/>
            <person name="Shapiro H."/>
            <person name="Aerts A."/>
            <person name="Otillar R.P."/>
            <person name="Terry A.Y."/>
            <person name="Boore J.L."/>
            <person name="Grigoriev I.V."/>
            <person name="Lindberg D.R."/>
            <person name="Seaver E.C."/>
            <person name="Weisblat D.A."/>
            <person name="Putnam N.H."/>
            <person name="Rokhsar D.S."/>
        </authorList>
    </citation>
    <scope>NUCLEOTIDE SEQUENCE</scope>
    <source>
        <strain evidence="13 15">I ESC-2004</strain>
    </source>
</reference>
<dbReference type="OrthoDB" id="342024at2759"/>
<dbReference type="GO" id="GO:0005525">
    <property type="term" value="F:GTP binding"/>
    <property type="evidence" value="ECO:0007669"/>
    <property type="project" value="UniProtKB-KW"/>
</dbReference>
<accession>R7TEZ5</accession>
<dbReference type="PANTHER" id="PTHR23115">
    <property type="entry name" value="TRANSLATION FACTOR"/>
    <property type="match status" value="1"/>
</dbReference>
<gene>
    <name evidence="13" type="ORF">CAPTEDRAFT_178027</name>
</gene>
<organism evidence="13">
    <name type="scientific">Capitella teleta</name>
    <name type="common">Polychaete worm</name>
    <dbReference type="NCBI Taxonomy" id="283909"/>
    <lineage>
        <taxon>Eukaryota</taxon>
        <taxon>Metazoa</taxon>
        <taxon>Spiralia</taxon>
        <taxon>Lophotrochozoa</taxon>
        <taxon>Annelida</taxon>
        <taxon>Polychaeta</taxon>
        <taxon>Sedentaria</taxon>
        <taxon>Scolecida</taxon>
        <taxon>Capitellidae</taxon>
        <taxon>Capitella</taxon>
    </lineage>
</organism>
<dbReference type="EMBL" id="AMQN01003173">
    <property type="status" value="NOT_ANNOTATED_CDS"/>
    <property type="molecule type" value="Genomic_DNA"/>
</dbReference>
<evidence type="ECO:0000313" key="14">
    <source>
        <dbReference type="EnsemblMetazoa" id="CapteP178027"/>
    </source>
</evidence>
<feature type="region of interest" description="Disordered" evidence="11">
    <location>
        <begin position="27"/>
        <end position="60"/>
    </location>
</feature>
<dbReference type="STRING" id="283909.R7TEZ5"/>
<dbReference type="Pfam" id="PF22594">
    <property type="entry name" value="GTP-eEF1A_C"/>
    <property type="match status" value="1"/>
</dbReference>
<evidence type="ECO:0000256" key="4">
    <source>
        <dbReference type="ARBA" id="ARBA00022553"/>
    </source>
</evidence>
<dbReference type="PROSITE" id="PS51722">
    <property type="entry name" value="G_TR_2"/>
    <property type="match status" value="1"/>
</dbReference>
<dbReference type="InterPro" id="IPR000795">
    <property type="entry name" value="T_Tr_GTP-bd_dom"/>
</dbReference>
<keyword evidence="6" id="KW-0378">Hydrolase</keyword>
<feature type="compositionally biased region" description="Basic and acidic residues" evidence="11">
    <location>
        <begin position="46"/>
        <end position="60"/>
    </location>
</feature>
<evidence type="ECO:0000259" key="12">
    <source>
        <dbReference type="PROSITE" id="PS51722"/>
    </source>
</evidence>
<dbReference type="Gene3D" id="1.10.8.10">
    <property type="entry name" value="DNA helicase RuvA subunit, C-terminal domain"/>
    <property type="match status" value="1"/>
</dbReference>
<evidence type="ECO:0000256" key="10">
    <source>
        <dbReference type="ARBA" id="ARBA00049117"/>
    </source>
</evidence>
<keyword evidence="15" id="KW-1185">Reference proteome</keyword>
<dbReference type="CDD" id="cd16267">
    <property type="entry name" value="HBS1-like_II"/>
    <property type="match status" value="1"/>
</dbReference>
<dbReference type="SUPFAM" id="SSF50447">
    <property type="entry name" value="Translation proteins"/>
    <property type="match status" value="1"/>
</dbReference>
<dbReference type="FunCoup" id="R7TEZ5">
    <property type="interactions" value="1464"/>
</dbReference>
<reference evidence="14" key="3">
    <citation type="submission" date="2015-06" db="UniProtKB">
        <authorList>
            <consortium name="EnsemblMetazoa"/>
        </authorList>
    </citation>
    <scope>IDENTIFICATION</scope>
</reference>
<dbReference type="SUPFAM" id="SSF52540">
    <property type="entry name" value="P-loop containing nucleoside triphosphate hydrolases"/>
    <property type="match status" value="1"/>
</dbReference>
<dbReference type="Pfam" id="PF00009">
    <property type="entry name" value="GTP_EFTU"/>
    <property type="match status" value="1"/>
</dbReference>
<reference evidence="15" key="1">
    <citation type="submission" date="2012-12" db="EMBL/GenBank/DDBJ databases">
        <authorList>
            <person name="Hellsten U."/>
            <person name="Grimwood J."/>
            <person name="Chapman J.A."/>
            <person name="Shapiro H."/>
            <person name="Aerts A."/>
            <person name="Otillar R.P."/>
            <person name="Terry A.Y."/>
            <person name="Boore J.L."/>
            <person name="Simakov O."/>
            <person name="Marletaz F."/>
            <person name="Cho S.-J."/>
            <person name="Edsinger-Gonzales E."/>
            <person name="Havlak P."/>
            <person name="Kuo D.-H."/>
            <person name="Larsson T."/>
            <person name="Lv J."/>
            <person name="Arendt D."/>
            <person name="Savage R."/>
            <person name="Osoegawa K."/>
            <person name="de Jong P."/>
            <person name="Lindberg D.R."/>
            <person name="Seaver E.C."/>
            <person name="Weisblat D.A."/>
            <person name="Putnam N.H."/>
            <person name="Grigoriev I.V."/>
            <person name="Rokhsar D.S."/>
        </authorList>
    </citation>
    <scope>NUCLEOTIDE SEQUENCE</scope>
    <source>
        <strain evidence="15">I ESC-2004</strain>
    </source>
</reference>
<dbReference type="GO" id="GO:0006412">
    <property type="term" value="P:translation"/>
    <property type="evidence" value="ECO:0007669"/>
    <property type="project" value="UniProtKB-KW"/>
</dbReference>
<dbReference type="CDD" id="cd04093">
    <property type="entry name" value="HBS1_C_III"/>
    <property type="match status" value="1"/>
</dbReference>
<dbReference type="OMA" id="VVQITCH"/>
<dbReference type="InterPro" id="IPR037189">
    <property type="entry name" value="HBS1-like_N_sf"/>
</dbReference>